<keyword evidence="8" id="KW-1194">Viral DNA replication</keyword>
<keyword evidence="6" id="KW-0235">DNA replication</keyword>
<dbReference type="GO" id="GO:0039693">
    <property type="term" value="P:viral DNA genome replication"/>
    <property type="evidence" value="ECO:0007669"/>
    <property type="project" value="UniProtKB-KW"/>
</dbReference>
<evidence type="ECO:0000256" key="7">
    <source>
        <dbReference type="ARBA" id="ARBA00022932"/>
    </source>
</evidence>
<dbReference type="SMART" id="SM00482">
    <property type="entry name" value="POLAc"/>
    <property type="match status" value="1"/>
</dbReference>
<protein>
    <recommendedName>
        <fullName evidence="3">DNA polymerase</fullName>
        <ecNumber evidence="2">2.7.7.7</ecNumber>
    </recommendedName>
</protein>
<dbReference type="GO" id="GO:0006302">
    <property type="term" value="P:double-strand break repair"/>
    <property type="evidence" value="ECO:0007669"/>
    <property type="project" value="TreeGrafter"/>
</dbReference>
<dbReference type="Gene3D" id="3.30.70.370">
    <property type="match status" value="1"/>
</dbReference>
<dbReference type="InterPro" id="IPR036397">
    <property type="entry name" value="RNaseH_sf"/>
</dbReference>
<dbReference type="PANTHER" id="PTHR10133:SF27">
    <property type="entry name" value="DNA POLYMERASE NU"/>
    <property type="match status" value="1"/>
</dbReference>
<keyword evidence="13" id="KW-1185">Reference proteome</keyword>
<dbReference type="GO" id="GO:0003887">
    <property type="term" value="F:DNA-directed DNA polymerase activity"/>
    <property type="evidence" value="ECO:0007669"/>
    <property type="project" value="UniProtKB-KW"/>
</dbReference>
<dbReference type="InterPro" id="IPR002298">
    <property type="entry name" value="DNA_polymerase_A"/>
</dbReference>
<evidence type="ECO:0000256" key="2">
    <source>
        <dbReference type="ARBA" id="ARBA00012417"/>
    </source>
</evidence>
<evidence type="ECO:0000256" key="3">
    <source>
        <dbReference type="ARBA" id="ARBA00015749"/>
    </source>
</evidence>
<proteinExistence type="inferred from homology"/>
<dbReference type="GO" id="GO:0003677">
    <property type="term" value="F:DNA binding"/>
    <property type="evidence" value="ECO:0007669"/>
    <property type="project" value="UniProtKB-KW"/>
</dbReference>
<dbReference type="InterPro" id="IPR043502">
    <property type="entry name" value="DNA/RNA_pol_sf"/>
</dbReference>
<comment type="catalytic activity">
    <reaction evidence="10">
        <text>DNA(n) + a 2'-deoxyribonucleoside 5'-triphosphate = DNA(n+1) + diphosphate</text>
        <dbReference type="Rhea" id="RHEA:22508"/>
        <dbReference type="Rhea" id="RHEA-COMP:17339"/>
        <dbReference type="Rhea" id="RHEA-COMP:17340"/>
        <dbReference type="ChEBI" id="CHEBI:33019"/>
        <dbReference type="ChEBI" id="CHEBI:61560"/>
        <dbReference type="ChEBI" id="CHEBI:173112"/>
        <dbReference type="EC" id="2.7.7.7"/>
    </reaction>
</comment>
<sequence length="641" mass="73057">MKMPKPNTVDFETHGIDARPHYPPVPVGVSIKKWGKKSRYYAWGHIEGNNCSWEEARAALLDAYDCADGVLFQNGKFDVDVAEVHMDVPIPTWDKIHDTQFLLFLDDPHQIELGLKPSAERLLGIPPEEQDAVGEWLIANQPIPGVKISKSKQSEHYFGRYIAYAPAEIVGKYANGDVDRTEDLFRLLWPKTQERGMLHAYDRERRIMPILLDMERTGIAFDLQRATKDLKFYEEWSEKVDQWIAKKIKAPADINLDSPDQVLKAMLESGMADEDLCIRTPGGKLSASKDSLMSGVSDKQLLAVMRYRAGLKTCLNIFLRPWVIEATRSGGTISTNWNQVKSPAGDSSVGTRTGRLSASRFMNMPKEFSPIFKHEDPGNKKLPACPIKGLPSLPMMRGYIIPFKGEVLIDRDYSQQEPRILAHFDGGDLMETYLDDPWIDFHDYAKLELEQYGLFYERKPVKNTNLGLIYGMGAPKLAVKNDMSVEEADHLKKAILKLYPGLAEMYKDMKRRAKAQEPVRTWGGREYYCEEPKIVQGRLRHFDYKLVNVLIQGSAADCTKEAIIRFDDERRKLGKLEWKLILTVHDQMTASVPKKDRDAAMELLRKCMESVEFDVPMLSEGSVSETNWNDLIDYDKKGVKL</sequence>
<dbReference type="Gene3D" id="1.10.150.20">
    <property type="entry name" value="5' to 3' exonuclease, C-terminal subdomain"/>
    <property type="match status" value="1"/>
</dbReference>
<name>A0A7D5CKS5_9CAUD</name>
<feature type="domain" description="DNA-directed DNA polymerase family A palm" evidence="11">
    <location>
        <begin position="395"/>
        <end position="596"/>
    </location>
</feature>
<dbReference type="Pfam" id="PF00476">
    <property type="entry name" value="DNA_pol_A"/>
    <property type="match status" value="1"/>
</dbReference>
<dbReference type="Proteomes" id="UP000509379">
    <property type="component" value="Segment"/>
</dbReference>
<evidence type="ECO:0000256" key="5">
    <source>
        <dbReference type="ARBA" id="ARBA00022695"/>
    </source>
</evidence>
<evidence type="ECO:0000259" key="11">
    <source>
        <dbReference type="SMART" id="SM00482"/>
    </source>
</evidence>
<evidence type="ECO:0000313" key="12">
    <source>
        <dbReference type="EMBL" id="QKW95566.1"/>
    </source>
</evidence>
<gene>
    <name evidence="12" type="ORF">AXL3_41</name>
</gene>
<dbReference type="PROSITE" id="PS00447">
    <property type="entry name" value="DNA_POLYMERASE_A"/>
    <property type="match status" value="1"/>
</dbReference>
<dbReference type="PANTHER" id="PTHR10133">
    <property type="entry name" value="DNA POLYMERASE I"/>
    <property type="match status" value="1"/>
</dbReference>
<dbReference type="SUPFAM" id="SSF56672">
    <property type="entry name" value="DNA/RNA polymerases"/>
    <property type="match status" value="1"/>
</dbReference>
<dbReference type="InterPro" id="IPR012337">
    <property type="entry name" value="RNaseH-like_sf"/>
</dbReference>
<evidence type="ECO:0000256" key="9">
    <source>
        <dbReference type="ARBA" id="ARBA00023125"/>
    </source>
</evidence>
<evidence type="ECO:0000256" key="6">
    <source>
        <dbReference type="ARBA" id="ARBA00022705"/>
    </source>
</evidence>
<keyword evidence="9" id="KW-0238">DNA-binding</keyword>
<dbReference type="GO" id="GO:0006261">
    <property type="term" value="P:DNA-templated DNA replication"/>
    <property type="evidence" value="ECO:0007669"/>
    <property type="project" value="InterPro"/>
</dbReference>
<dbReference type="EMBL" id="MT536174">
    <property type="protein sequence ID" value="QKW95566.1"/>
    <property type="molecule type" value="Genomic_DNA"/>
</dbReference>
<evidence type="ECO:0000256" key="10">
    <source>
        <dbReference type="ARBA" id="ARBA00049244"/>
    </source>
</evidence>
<reference evidence="12" key="1">
    <citation type="submission" date="2020-05" db="EMBL/GenBank/DDBJ databases">
        <title>Isolation and characterization of the novel bacteriophage AXL3 against Stenotrophomonas maltophilia.</title>
        <authorList>
            <person name="McCutcheon J.G."/>
            <person name="Lin A."/>
            <person name="Dennis J."/>
        </authorList>
    </citation>
    <scope>NUCLEOTIDE SEQUENCE [LARGE SCALE GENOMIC DNA]</scope>
</reference>
<dbReference type="InterPro" id="IPR001098">
    <property type="entry name" value="DNA-dir_DNA_pol_A_palm_dom"/>
</dbReference>
<accession>A0A7D5CKS5</accession>
<organism evidence="12 13">
    <name type="scientific">Stenotrophomonas phage vB_SmaS-AXL_3</name>
    <dbReference type="NCBI Taxonomy" id="2740427"/>
    <lineage>
        <taxon>Viruses</taxon>
        <taxon>Duplodnaviria</taxon>
        <taxon>Heunggongvirae</taxon>
        <taxon>Uroviricota</taxon>
        <taxon>Caudoviricetes</taxon>
        <taxon>Axeltriavirus</taxon>
        <taxon>Axeltriavirus AXL3</taxon>
    </lineage>
</organism>
<evidence type="ECO:0000256" key="1">
    <source>
        <dbReference type="ARBA" id="ARBA00007705"/>
    </source>
</evidence>
<dbReference type="Gene3D" id="3.30.420.10">
    <property type="entry name" value="Ribonuclease H-like superfamily/Ribonuclease H"/>
    <property type="match status" value="1"/>
</dbReference>
<keyword evidence="7" id="KW-0239">DNA-directed DNA polymerase</keyword>
<comment type="similarity">
    <text evidence="1">Belongs to the DNA polymerase type-A family.</text>
</comment>
<dbReference type="InterPro" id="IPR019760">
    <property type="entry name" value="DNA-dir_DNA_pol_A_CS"/>
</dbReference>
<evidence type="ECO:0000256" key="8">
    <source>
        <dbReference type="ARBA" id="ARBA00023109"/>
    </source>
</evidence>
<evidence type="ECO:0000313" key="13">
    <source>
        <dbReference type="Proteomes" id="UP000509379"/>
    </source>
</evidence>
<dbReference type="SUPFAM" id="SSF53098">
    <property type="entry name" value="Ribonuclease H-like"/>
    <property type="match status" value="1"/>
</dbReference>
<dbReference type="PRINTS" id="PR00868">
    <property type="entry name" value="DNAPOLI"/>
</dbReference>
<keyword evidence="4" id="KW-0808">Transferase</keyword>
<dbReference type="EC" id="2.7.7.7" evidence="2"/>
<keyword evidence="5" id="KW-0548">Nucleotidyltransferase</keyword>
<evidence type="ECO:0000256" key="4">
    <source>
        <dbReference type="ARBA" id="ARBA00022679"/>
    </source>
</evidence>